<dbReference type="InterPro" id="IPR010730">
    <property type="entry name" value="HET"/>
</dbReference>
<organism evidence="2 3">
    <name type="scientific">Fonsecaea multimorphosa CBS 102226</name>
    <dbReference type="NCBI Taxonomy" id="1442371"/>
    <lineage>
        <taxon>Eukaryota</taxon>
        <taxon>Fungi</taxon>
        <taxon>Dikarya</taxon>
        <taxon>Ascomycota</taxon>
        <taxon>Pezizomycotina</taxon>
        <taxon>Eurotiomycetes</taxon>
        <taxon>Chaetothyriomycetidae</taxon>
        <taxon>Chaetothyriales</taxon>
        <taxon>Herpotrichiellaceae</taxon>
        <taxon>Fonsecaea</taxon>
    </lineage>
</organism>
<dbReference type="PANTHER" id="PTHR33112">
    <property type="entry name" value="DOMAIN PROTEIN, PUTATIVE-RELATED"/>
    <property type="match status" value="1"/>
</dbReference>
<dbReference type="VEuPathDB" id="FungiDB:Z520_03995"/>
<dbReference type="Pfam" id="PF06985">
    <property type="entry name" value="HET"/>
    <property type="match status" value="1"/>
</dbReference>
<dbReference type="GeneID" id="27709741"/>
<proteinExistence type="predicted"/>
<dbReference type="RefSeq" id="XP_016634432.1">
    <property type="nucleotide sequence ID" value="XM_016774505.1"/>
</dbReference>
<dbReference type="Proteomes" id="UP000053411">
    <property type="component" value="Unassembled WGS sequence"/>
</dbReference>
<gene>
    <name evidence="2" type="ORF">Z520_03995</name>
</gene>
<dbReference type="OrthoDB" id="5125733at2759"/>
<keyword evidence="3" id="KW-1185">Reference proteome</keyword>
<evidence type="ECO:0000259" key="1">
    <source>
        <dbReference type="Pfam" id="PF06985"/>
    </source>
</evidence>
<dbReference type="PANTHER" id="PTHR33112:SF8">
    <property type="entry name" value="HETEROKARYON INCOMPATIBILITY DOMAIN-CONTAINING PROTEIN"/>
    <property type="match status" value="1"/>
</dbReference>
<reference evidence="2 3" key="1">
    <citation type="submission" date="2015-01" db="EMBL/GenBank/DDBJ databases">
        <title>The Genome Sequence of Fonsecaea multimorphosa CBS 102226.</title>
        <authorList>
            <consortium name="The Broad Institute Genomics Platform"/>
            <person name="Cuomo C."/>
            <person name="de Hoog S."/>
            <person name="Gorbushina A."/>
            <person name="Stielow B."/>
            <person name="Teixiera M."/>
            <person name="Abouelleil A."/>
            <person name="Chapman S.B."/>
            <person name="Priest M."/>
            <person name="Young S.K."/>
            <person name="Wortman J."/>
            <person name="Nusbaum C."/>
            <person name="Birren B."/>
        </authorList>
    </citation>
    <scope>NUCLEOTIDE SEQUENCE [LARGE SCALE GENOMIC DNA]</scope>
    <source>
        <strain evidence="2 3">CBS 102226</strain>
    </source>
</reference>
<sequence>MPFVFGGAFLNALDHFGGFRPNEPVKWPIIGPARDVSLNSSSNACMNLASRWIKECAEGHADCHRRTRHPLPTRVINVGSDGQAPFLYESSGEDAQYIALSHCWGDSVALTTTKEDLTKRKKEILMEDLPKTFQDAITVSRRLSIQYLRIDSLCIIQNDPEDWNKEAAKMADVYAGAYLTIAADGAVDCHGGLFVGGSQRNTEVKDHSAPGLWTRRSKIYIRKQMVRTSSENVSHSIGPSARSKLTTRGWVLQERILAPRTLHFTASEMSWECASSLKCECQLETSASFAVQTFEQKYVKNHVKCVAEDGTVDVWPHLDWSAVIQSYTARDRTKTSDLLPALSGLAAAMSKCTSYSYLAGIWKEELPWSLLWNTEVWERQQDKISTIKRHPQGRMHSAISVLEAHCEPAGLNPYGPVRRGCIKVSGPMVRVRIWPTTRTKVHALNLGHWDVHPSVRPDEDDAFLIVSERDVKNSTNEKQEHVTLVEPDFHMVPDVLSDDSFTDQRADRNTKGPVAVIYNRRSYPDPANLDKEAHCPYSFLEPDIKSNDYGVDASQPHLLLLTAYWEPSGNRGDEKQDFWAMVLRAASGDKTKWERVGIMRSYGAYGWKEWQKVSSQREITII</sequence>
<dbReference type="AlphaFoldDB" id="A0A0D2KAY7"/>
<evidence type="ECO:0000313" key="3">
    <source>
        <dbReference type="Proteomes" id="UP000053411"/>
    </source>
</evidence>
<feature type="domain" description="Heterokaryon incompatibility" evidence="1">
    <location>
        <begin position="97"/>
        <end position="254"/>
    </location>
</feature>
<dbReference type="STRING" id="1442371.A0A0D2KAY7"/>
<accession>A0A0D2KAY7</accession>
<name>A0A0D2KAY7_9EURO</name>
<protein>
    <recommendedName>
        <fullName evidence="1">Heterokaryon incompatibility domain-containing protein</fullName>
    </recommendedName>
</protein>
<evidence type="ECO:0000313" key="2">
    <source>
        <dbReference type="EMBL" id="KIY00310.1"/>
    </source>
</evidence>
<dbReference type="EMBL" id="KN848067">
    <property type="protein sequence ID" value="KIY00310.1"/>
    <property type="molecule type" value="Genomic_DNA"/>
</dbReference>